<proteinExistence type="inferred from homology"/>
<evidence type="ECO:0000259" key="9">
    <source>
        <dbReference type="PROSITE" id="PS50102"/>
    </source>
</evidence>
<comment type="similarity">
    <text evidence="3">Belongs to the RRM RBM34 family.</text>
</comment>
<dbReference type="PANTHER" id="PTHR23236">
    <property type="entry name" value="EUKARYOTIC TRANSLATION INITIATION FACTOR 4B/4H"/>
    <property type="match status" value="1"/>
</dbReference>
<keyword evidence="11" id="KW-1185">Reference proteome</keyword>
<organism evidence="10 11">
    <name type="scientific">Uncinula necator</name>
    <name type="common">Grape powdery mildew</name>
    <dbReference type="NCBI Taxonomy" id="52586"/>
    <lineage>
        <taxon>Eukaryota</taxon>
        <taxon>Fungi</taxon>
        <taxon>Dikarya</taxon>
        <taxon>Ascomycota</taxon>
        <taxon>Pezizomycotina</taxon>
        <taxon>Leotiomycetes</taxon>
        <taxon>Erysiphales</taxon>
        <taxon>Erysiphaceae</taxon>
        <taxon>Erysiphe</taxon>
    </lineage>
</organism>
<dbReference type="GO" id="GO:0019843">
    <property type="term" value="F:rRNA binding"/>
    <property type="evidence" value="ECO:0007669"/>
    <property type="project" value="TreeGrafter"/>
</dbReference>
<dbReference type="EMBL" id="JNVN01000049">
    <property type="protein sequence ID" value="KHJ36370.1"/>
    <property type="molecule type" value="Genomic_DNA"/>
</dbReference>
<keyword evidence="5 7" id="KW-0694">RNA-binding</keyword>
<evidence type="ECO:0000313" key="11">
    <source>
        <dbReference type="Proteomes" id="UP000030854"/>
    </source>
</evidence>
<feature type="compositionally biased region" description="Basic and acidic residues" evidence="8">
    <location>
        <begin position="177"/>
        <end position="189"/>
    </location>
</feature>
<dbReference type="InterPro" id="IPR012677">
    <property type="entry name" value="Nucleotide-bd_a/b_plait_sf"/>
</dbReference>
<feature type="region of interest" description="Disordered" evidence="8">
    <location>
        <begin position="159"/>
        <end position="189"/>
    </location>
</feature>
<dbReference type="Gene3D" id="3.30.70.330">
    <property type="match status" value="2"/>
</dbReference>
<dbReference type="GO" id="GO:0000463">
    <property type="term" value="P:maturation of LSU-rRNA from tricistronic rRNA transcript (SSU-rRNA, 5.8S rRNA, LSU-rRNA)"/>
    <property type="evidence" value="ECO:0007669"/>
    <property type="project" value="TreeGrafter"/>
</dbReference>
<gene>
    <name evidence="10" type="ORF">EV44_g1766</name>
</gene>
<dbReference type="InterPro" id="IPR035979">
    <property type="entry name" value="RBD_domain_sf"/>
</dbReference>
<feature type="region of interest" description="Disordered" evidence="8">
    <location>
        <begin position="518"/>
        <end position="559"/>
    </location>
</feature>
<evidence type="ECO:0000256" key="1">
    <source>
        <dbReference type="ARBA" id="ARBA00002475"/>
    </source>
</evidence>
<evidence type="ECO:0000256" key="8">
    <source>
        <dbReference type="SAM" id="MobiDB-lite"/>
    </source>
</evidence>
<feature type="domain" description="RRM" evidence="9">
    <location>
        <begin position="319"/>
        <end position="420"/>
    </location>
</feature>
<dbReference type="Proteomes" id="UP000030854">
    <property type="component" value="Unassembled WGS sequence"/>
</dbReference>
<protein>
    <recommendedName>
        <fullName evidence="4">Nucleolar protein 12</fullName>
    </recommendedName>
</protein>
<dbReference type="STRING" id="52586.A0A0B1PGJ8"/>
<dbReference type="GO" id="GO:0005730">
    <property type="term" value="C:nucleolus"/>
    <property type="evidence" value="ECO:0007669"/>
    <property type="project" value="UniProtKB-SubCell"/>
</dbReference>
<dbReference type="SMART" id="SM00360">
    <property type="entry name" value="RRM"/>
    <property type="match status" value="2"/>
</dbReference>
<comment type="caution">
    <text evidence="10">The sequence shown here is derived from an EMBL/GenBank/DDBJ whole genome shotgun (WGS) entry which is preliminary data.</text>
</comment>
<evidence type="ECO:0000256" key="2">
    <source>
        <dbReference type="ARBA" id="ARBA00004604"/>
    </source>
</evidence>
<evidence type="ECO:0000256" key="5">
    <source>
        <dbReference type="ARBA" id="ARBA00022884"/>
    </source>
</evidence>
<evidence type="ECO:0000313" key="10">
    <source>
        <dbReference type="EMBL" id="KHJ36370.1"/>
    </source>
</evidence>
<comment type="subcellular location">
    <subcellularLocation>
        <location evidence="2">Nucleus</location>
        <location evidence="2">Nucleolus</location>
    </subcellularLocation>
</comment>
<dbReference type="AlphaFoldDB" id="A0A0B1PGJ8"/>
<reference evidence="10 11" key="1">
    <citation type="journal article" date="2014" name="BMC Genomics">
        <title>Adaptive genomic structural variation in the grape powdery mildew pathogen, Erysiphe necator.</title>
        <authorList>
            <person name="Jones L."/>
            <person name="Riaz S."/>
            <person name="Morales-Cruz A."/>
            <person name="Amrine K.C."/>
            <person name="McGuire B."/>
            <person name="Gubler W.D."/>
            <person name="Walker M.A."/>
            <person name="Cantu D."/>
        </authorList>
    </citation>
    <scope>NUCLEOTIDE SEQUENCE [LARGE SCALE GENOMIC DNA]</scope>
    <source>
        <strain evidence="11">c</strain>
    </source>
</reference>
<dbReference type="PANTHER" id="PTHR23236:SF25">
    <property type="entry name" value="RNA-BINDING PROTEIN 34"/>
    <property type="match status" value="1"/>
</dbReference>
<comment type="function">
    <text evidence="1">Involved in pre-25S rRNA processing.</text>
</comment>
<dbReference type="OMA" id="YNEEVNG"/>
<evidence type="ECO:0000256" key="4">
    <source>
        <dbReference type="ARBA" id="ARBA00015520"/>
    </source>
</evidence>
<dbReference type="PROSITE" id="PS50102">
    <property type="entry name" value="RRM"/>
    <property type="match status" value="1"/>
</dbReference>
<accession>A0A0B1PGJ8</accession>
<evidence type="ECO:0000256" key="3">
    <source>
        <dbReference type="ARBA" id="ARBA00007077"/>
    </source>
</evidence>
<sequence length="559" mass="62332">MGPIKEKKSLNIDRAAIDPTLALLFSSNLESETSLKKSCSSPRKLADNLNHIEKQKNVPHYNEEVNGELYNHIKTNPFEDHTKAYALKKNLSGAKEPLFKENSEKIVFHNKRKRKRKLNDENLEAEYMQKLAKQEDKEQKQLEARRNLKNQKLVSEDVDLSDPLGIKDGQSSTSHISPDHESTNFSKKDNELEKASRTVFLANVSTLAISSKKAKKILLNHLGSFLSDLPIPPEGTPPHKVESLRFRSTAYSGTSLPKRAAYAKKEIMEATTKGTNAYVVYSNAYAARAAVKKLNASVVLNRHLRVDSVAHPSKIDHRRCVFVGNLGFVDDESSLDKTDGTLRKRSKIPADIEEGLWIQFSKVGAVENVRVVRDEKTRIGKGFAYVQFTDPNKVEAALLLNEKKFPPMLPRVLRVVRAKSSSKTASVLANRSVKKKLPNTINSAIFNPKLSSEQLSLGGRASKLLGKSGAAKLRTESDTTILSNTIKYPKSGPRKNLSLVGDKTKNLSHGLVFEGHRARSTSVKLKKAKLGLKSKSKRPNTRSSRRASEWKSKNKKKNG</sequence>
<dbReference type="InterPro" id="IPR000504">
    <property type="entry name" value="RRM_dom"/>
</dbReference>
<dbReference type="HOGENOM" id="CLU_006468_3_0_1"/>
<dbReference type="SUPFAM" id="SSF54928">
    <property type="entry name" value="RNA-binding domain, RBD"/>
    <property type="match status" value="1"/>
</dbReference>
<keyword evidence="6" id="KW-0539">Nucleus</keyword>
<dbReference type="Pfam" id="PF00076">
    <property type="entry name" value="RRM_1"/>
    <property type="match status" value="1"/>
</dbReference>
<feature type="compositionally biased region" description="Basic residues" evidence="8">
    <location>
        <begin position="524"/>
        <end position="545"/>
    </location>
</feature>
<evidence type="ECO:0000256" key="6">
    <source>
        <dbReference type="ARBA" id="ARBA00023242"/>
    </source>
</evidence>
<name>A0A0B1PGJ8_UNCNE</name>
<evidence type="ECO:0000256" key="7">
    <source>
        <dbReference type="PROSITE-ProRule" id="PRU00176"/>
    </source>
</evidence>